<keyword evidence="4" id="KW-0249">Electron transport</keyword>
<dbReference type="Proteomes" id="UP000752292">
    <property type="component" value="Unassembled WGS sequence"/>
</dbReference>
<keyword evidence="5" id="KW-0408">Iron</keyword>
<dbReference type="AlphaFoldDB" id="A0A933EA34"/>
<evidence type="ECO:0000313" key="7">
    <source>
        <dbReference type="Proteomes" id="UP000752292"/>
    </source>
</evidence>
<accession>A0A933EA34</accession>
<evidence type="ECO:0000256" key="1">
    <source>
        <dbReference type="ARBA" id="ARBA00022448"/>
    </source>
</evidence>
<protein>
    <recommendedName>
        <fullName evidence="8">Doubled CXXCH motif domain-containing protein</fullName>
    </recommendedName>
</protein>
<comment type="caution">
    <text evidence="6">The sequence shown here is derived from an EMBL/GenBank/DDBJ whole genome shotgun (WGS) entry which is preliminary data.</text>
</comment>
<dbReference type="InterPro" id="IPR036280">
    <property type="entry name" value="Multihaem_cyt_sf"/>
</dbReference>
<keyword evidence="3" id="KW-0479">Metal-binding</keyword>
<feature type="non-terminal residue" evidence="6">
    <location>
        <position position="1"/>
    </location>
</feature>
<sequence length="195" mass="21321">AGGLYGIRAVESDHPFCTYCHLKDHQDYFDDGARPREALRTRGGWHLSSGKAFCISCHGEDGLAGMARTTYLAARDTWKFVIGGYEQPSRVFHPVVDKDCLKCHPEERILKLAEDAFHGISDHAQLKGACVQCHGGHKTGGRSQKAFIVPAFAQPRCDDCHKDLKTKVQLSGMRLSTPPVSSGGAFLRSRAGAKP</sequence>
<name>A0A933EA34_UNCTE</name>
<proteinExistence type="predicted"/>
<evidence type="ECO:0000256" key="3">
    <source>
        <dbReference type="ARBA" id="ARBA00022723"/>
    </source>
</evidence>
<dbReference type="GO" id="GO:0046872">
    <property type="term" value="F:metal ion binding"/>
    <property type="evidence" value="ECO:0007669"/>
    <property type="project" value="UniProtKB-KW"/>
</dbReference>
<evidence type="ECO:0008006" key="8">
    <source>
        <dbReference type="Google" id="ProtNLM"/>
    </source>
</evidence>
<dbReference type="InterPro" id="IPR038266">
    <property type="entry name" value="NapC/NirT_cytc_sf"/>
</dbReference>
<keyword evidence="1" id="KW-0813">Transport</keyword>
<evidence type="ECO:0000256" key="4">
    <source>
        <dbReference type="ARBA" id="ARBA00022982"/>
    </source>
</evidence>
<evidence type="ECO:0000256" key="5">
    <source>
        <dbReference type="ARBA" id="ARBA00023004"/>
    </source>
</evidence>
<dbReference type="SUPFAM" id="SSF48695">
    <property type="entry name" value="Multiheme cytochromes"/>
    <property type="match status" value="1"/>
</dbReference>
<evidence type="ECO:0000256" key="2">
    <source>
        <dbReference type="ARBA" id="ARBA00022617"/>
    </source>
</evidence>
<dbReference type="Gene3D" id="1.10.3820.10">
    <property type="entry name" value="Di-heme elbow motif domain"/>
    <property type="match status" value="1"/>
</dbReference>
<evidence type="ECO:0000313" key="6">
    <source>
        <dbReference type="EMBL" id="MBI4251604.1"/>
    </source>
</evidence>
<gene>
    <name evidence="6" type="ORF">HY618_04010</name>
</gene>
<dbReference type="EMBL" id="JACQRX010000177">
    <property type="protein sequence ID" value="MBI4251604.1"/>
    <property type="molecule type" value="Genomic_DNA"/>
</dbReference>
<keyword evidence="2" id="KW-0349">Heme</keyword>
<reference evidence="6" key="1">
    <citation type="submission" date="2020-07" db="EMBL/GenBank/DDBJ databases">
        <title>Huge and variable diversity of episymbiotic CPR bacteria and DPANN archaea in groundwater ecosystems.</title>
        <authorList>
            <person name="He C.Y."/>
            <person name="Keren R."/>
            <person name="Whittaker M."/>
            <person name="Farag I.F."/>
            <person name="Doudna J."/>
            <person name="Cate J.H.D."/>
            <person name="Banfield J.F."/>
        </authorList>
    </citation>
    <scope>NUCLEOTIDE SEQUENCE</scope>
    <source>
        <strain evidence="6">NC_groundwater_1370_Ag_S-0.2um_69_93</strain>
    </source>
</reference>
<organism evidence="6 7">
    <name type="scientific">Tectimicrobiota bacterium</name>
    <dbReference type="NCBI Taxonomy" id="2528274"/>
    <lineage>
        <taxon>Bacteria</taxon>
        <taxon>Pseudomonadati</taxon>
        <taxon>Nitrospinota/Tectimicrobiota group</taxon>
        <taxon>Candidatus Tectimicrobiota</taxon>
    </lineage>
</organism>